<dbReference type="InterPro" id="IPR001107">
    <property type="entry name" value="Band_7"/>
</dbReference>
<dbReference type="SUPFAM" id="SSF117892">
    <property type="entry name" value="Band 7/SPFH domain"/>
    <property type="match status" value="1"/>
</dbReference>
<comment type="caution">
    <text evidence="7">The sequence shown here is derived from an EMBL/GenBank/DDBJ whole genome shotgun (WGS) entry which is preliminary data.</text>
</comment>
<dbReference type="Pfam" id="PF01145">
    <property type="entry name" value="Band_7"/>
    <property type="match status" value="1"/>
</dbReference>
<comment type="similarity">
    <text evidence="2">Belongs to the band 7/mec-2 family.</text>
</comment>
<dbReference type="FunFam" id="3.30.479.30:FF:000004">
    <property type="entry name" value="Putative membrane protease family, stomatin"/>
    <property type="match status" value="1"/>
</dbReference>
<dbReference type="Gene3D" id="6.10.250.2090">
    <property type="match status" value="1"/>
</dbReference>
<evidence type="ECO:0000313" key="8">
    <source>
        <dbReference type="Proteomes" id="UP000237153"/>
    </source>
</evidence>
<reference evidence="6" key="2">
    <citation type="journal article" date="2020" name="mSystems">
        <title>Genome- and Community-Level Interaction Insights into Carbon Utilization and Element Cycling Functions of Hydrothermarchaeota in Hydrothermal Sediment.</title>
        <authorList>
            <person name="Zhou Z."/>
            <person name="Liu Y."/>
            <person name="Xu W."/>
            <person name="Pan J."/>
            <person name="Luo Z.H."/>
            <person name="Li M."/>
        </authorList>
    </citation>
    <scope>NUCLEOTIDE SEQUENCE [LARGE SCALE GENOMIC DNA]</scope>
    <source>
        <strain evidence="6">SpSt-1261</strain>
    </source>
</reference>
<dbReference type="GO" id="GO:0098552">
    <property type="term" value="C:side of membrane"/>
    <property type="evidence" value="ECO:0007669"/>
    <property type="project" value="UniProtKB-ARBA"/>
</dbReference>
<evidence type="ECO:0000256" key="4">
    <source>
        <dbReference type="SAM" id="Phobius"/>
    </source>
</evidence>
<dbReference type="GO" id="GO:0005886">
    <property type="term" value="C:plasma membrane"/>
    <property type="evidence" value="ECO:0007669"/>
    <property type="project" value="InterPro"/>
</dbReference>
<dbReference type="SMART" id="SM00244">
    <property type="entry name" value="PHB"/>
    <property type="match status" value="1"/>
</dbReference>
<dbReference type="InterPro" id="IPR043202">
    <property type="entry name" value="Band-7_stomatin-like"/>
</dbReference>
<feature type="compositionally biased region" description="Low complexity" evidence="3">
    <location>
        <begin position="265"/>
        <end position="282"/>
    </location>
</feature>
<keyword evidence="4" id="KW-0472">Membrane</keyword>
<evidence type="ECO:0000313" key="7">
    <source>
        <dbReference type="EMBL" id="PMB75841.1"/>
    </source>
</evidence>
<accession>A0A2J6N8Q9</accession>
<dbReference type="AlphaFoldDB" id="A0A2J6N8Q9"/>
<keyword evidence="7" id="KW-0645">Protease</keyword>
<keyword evidence="4" id="KW-1133">Transmembrane helix</keyword>
<evidence type="ECO:0000256" key="2">
    <source>
        <dbReference type="ARBA" id="ARBA00008164"/>
    </source>
</evidence>
<dbReference type="InterPro" id="IPR036013">
    <property type="entry name" value="Band_7/SPFH_dom_sf"/>
</dbReference>
<sequence>MDAYTLVSNLTTIIFIIIILIIFLSMAIKVVREYERAVVFRLGRLLGAKGPGLFFIIPFVDRLLKVDLRIVAVDVPEQRSVTRDNVSVGVDAVIYYKVLDPVKAIMAVENYSYAVLMLAQTTLRDVIGQVELDDLLSKREELNKRIQGILDVLTDPWGIKVTAVTLKEVKLPDTMLRALAKQAEAERFRRARIIEAEGERQSASIMSEAATFYESHPMAMRLRELQTLIEIAREKNLIIVTPESRGEILGTVVGLTKGIQVGGKETSTSSPMKASSESESET</sequence>
<dbReference type="EMBL" id="PNIM01000005">
    <property type="protein sequence ID" value="PMB75841.1"/>
    <property type="molecule type" value="Genomic_DNA"/>
</dbReference>
<dbReference type="Proteomes" id="UP000237153">
    <property type="component" value="Unassembled WGS sequence"/>
</dbReference>
<feature type="region of interest" description="Disordered" evidence="3">
    <location>
        <begin position="261"/>
        <end position="282"/>
    </location>
</feature>
<dbReference type="Gene3D" id="3.30.479.30">
    <property type="entry name" value="Band 7 domain"/>
    <property type="match status" value="1"/>
</dbReference>
<evidence type="ECO:0000313" key="6">
    <source>
        <dbReference type="EMBL" id="HEW64262.1"/>
    </source>
</evidence>
<keyword evidence="7" id="KW-0378">Hydrolase</keyword>
<dbReference type="PANTHER" id="PTHR10264">
    <property type="entry name" value="BAND 7 PROTEIN-RELATED"/>
    <property type="match status" value="1"/>
</dbReference>
<dbReference type="GO" id="GO:0008233">
    <property type="term" value="F:peptidase activity"/>
    <property type="evidence" value="ECO:0007669"/>
    <property type="project" value="UniProtKB-KW"/>
</dbReference>
<dbReference type="PRINTS" id="PR00721">
    <property type="entry name" value="STOMATIN"/>
</dbReference>
<dbReference type="RefSeq" id="WP_014558301.1">
    <property type="nucleotide sequence ID" value="NZ_DSFH01000056.1"/>
</dbReference>
<protein>
    <submittedName>
        <fullName evidence="7">FtsH protease activity modulator HflK</fullName>
    </submittedName>
    <submittedName>
        <fullName evidence="6">Slipin family protein</fullName>
    </submittedName>
</protein>
<keyword evidence="4" id="KW-0812">Transmembrane</keyword>
<feature type="domain" description="Band 7" evidence="5">
    <location>
        <begin position="26"/>
        <end position="183"/>
    </location>
</feature>
<feature type="transmembrane region" description="Helical" evidence="4">
    <location>
        <begin position="6"/>
        <end position="28"/>
    </location>
</feature>
<dbReference type="Proteomes" id="UP000886076">
    <property type="component" value="Unassembled WGS sequence"/>
</dbReference>
<dbReference type="PANTHER" id="PTHR10264:SF19">
    <property type="entry name" value="AT06885P-RELATED"/>
    <property type="match status" value="1"/>
</dbReference>
<dbReference type="CDD" id="cd08826">
    <property type="entry name" value="SPFH_eoslipins_u1"/>
    <property type="match status" value="1"/>
</dbReference>
<evidence type="ECO:0000256" key="3">
    <source>
        <dbReference type="SAM" id="MobiDB-lite"/>
    </source>
</evidence>
<dbReference type="GO" id="GO:0006508">
    <property type="term" value="P:proteolysis"/>
    <property type="evidence" value="ECO:0007669"/>
    <property type="project" value="UniProtKB-KW"/>
</dbReference>
<reference evidence="7 8" key="1">
    <citation type="submission" date="2018-01" db="EMBL/GenBank/DDBJ databases">
        <title>Metagenomic assembled genomes from two thermal pools in the Uzon Caldera, Kamchatka, Russia.</title>
        <authorList>
            <person name="Wilkins L."/>
            <person name="Ettinger C."/>
        </authorList>
    </citation>
    <scope>NUCLEOTIDE SEQUENCE [LARGE SCALE GENOMIC DNA]</scope>
    <source>
        <strain evidence="7">ZAV-06</strain>
    </source>
</reference>
<comment type="subcellular location">
    <subcellularLocation>
        <location evidence="1">Membrane</location>
        <topology evidence="1">Single-pass membrane protein</topology>
    </subcellularLocation>
</comment>
<dbReference type="OMA" id="IQQMVRV"/>
<name>A0A2J6N8Q9_9CREN</name>
<dbReference type="EMBL" id="DSFH01000056">
    <property type="protein sequence ID" value="HEW64262.1"/>
    <property type="molecule type" value="Genomic_DNA"/>
</dbReference>
<proteinExistence type="inferred from homology"/>
<evidence type="ECO:0000256" key="1">
    <source>
        <dbReference type="ARBA" id="ARBA00004167"/>
    </source>
</evidence>
<dbReference type="InterPro" id="IPR001972">
    <property type="entry name" value="Stomatin_HflK_fam"/>
</dbReference>
<organism evidence="7 8">
    <name type="scientific">Fervidicoccus fontis</name>
    <dbReference type="NCBI Taxonomy" id="683846"/>
    <lineage>
        <taxon>Archaea</taxon>
        <taxon>Thermoproteota</taxon>
        <taxon>Thermoprotei</taxon>
        <taxon>Fervidicoccales</taxon>
        <taxon>Fervidicoccaceae</taxon>
        <taxon>Fervidicoccus</taxon>
    </lineage>
</organism>
<gene>
    <name evidence="7" type="ORF">C0188_01285</name>
    <name evidence="6" type="ORF">ENO39_04320</name>
</gene>
<dbReference type="GeneID" id="12450262"/>
<evidence type="ECO:0000259" key="5">
    <source>
        <dbReference type="SMART" id="SM00244"/>
    </source>
</evidence>